<feature type="transmembrane region" description="Helical" evidence="6">
    <location>
        <begin position="377"/>
        <end position="398"/>
    </location>
</feature>
<dbReference type="GO" id="GO:0022857">
    <property type="term" value="F:transmembrane transporter activity"/>
    <property type="evidence" value="ECO:0007669"/>
    <property type="project" value="InterPro"/>
</dbReference>
<comment type="caution">
    <text evidence="8">The sequence shown here is derived from an EMBL/GenBank/DDBJ whole genome shotgun (WGS) entry which is preliminary data.</text>
</comment>
<keyword evidence="4 6" id="KW-0472">Membrane</keyword>
<dbReference type="SUPFAM" id="SSF103473">
    <property type="entry name" value="MFS general substrate transporter"/>
    <property type="match status" value="1"/>
</dbReference>
<proteinExistence type="predicted"/>
<dbReference type="GO" id="GO:0016020">
    <property type="term" value="C:membrane"/>
    <property type="evidence" value="ECO:0007669"/>
    <property type="project" value="UniProtKB-SubCell"/>
</dbReference>
<protein>
    <recommendedName>
        <fullName evidence="7">Major facilitator superfamily (MFS) profile domain-containing protein</fullName>
    </recommendedName>
</protein>
<evidence type="ECO:0000256" key="2">
    <source>
        <dbReference type="ARBA" id="ARBA00022692"/>
    </source>
</evidence>
<evidence type="ECO:0000256" key="6">
    <source>
        <dbReference type="SAM" id="Phobius"/>
    </source>
</evidence>
<evidence type="ECO:0000313" key="9">
    <source>
        <dbReference type="Proteomes" id="UP001283361"/>
    </source>
</evidence>
<organism evidence="8 9">
    <name type="scientific">Elysia crispata</name>
    <name type="common">lettuce slug</name>
    <dbReference type="NCBI Taxonomy" id="231223"/>
    <lineage>
        <taxon>Eukaryota</taxon>
        <taxon>Metazoa</taxon>
        <taxon>Spiralia</taxon>
        <taxon>Lophotrochozoa</taxon>
        <taxon>Mollusca</taxon>
        <taxon>Gastropoda</taxon>
        <taxon>Heterobranchia</taxon>
        <taxon>Euthyneura</taxon>
        <taxon>Panpulmonata</taxon>
        <taxon>Sacoglossa</taxon>
        <taxon>Placobranchoidea</taxon>
        <taxon>Plakobranchidae</taxon>
        <taxon>Elysia</taxon>
    </lineage>
</organism>
<dbReference type="PANTHER" id="PTHR24064">
    <property type="entry name" value="SOLUTE CARRIER FAMILY 22 MEMBER"/>
    <property type="match status" value="1"/>
</dbReference>
<feature type="transmembrane region" description="Helical" evidence="6">
    <location>
        <begin position="20"/>
        <end position="43"/>
    </location>
</feature>
<dbReference type="Pfam" id="PF07690">
    <property type="entry name" value="MFS_1"/>
    <property type="match status" value="1"/>
</dbReference>
<dbReference type="Proteomes" id="UP001283361">
    <property type="component" value="Unassembled WGS sequence"/>
</dbReference>
<name>A0AAE0Z9R2_9GAST</name>
<evidence type="ECO:0000256" key="4">
    <source>
        <dbReference type="ARBA" id="ARBA00023136"/>
    </source>
</evidence>
<dbReference type="Gene3D" id="1.20.1250.20">
    <property type="entry name" value="MFS general substrate transporter like domains"/>
    <property type="match status" value="1"/>
</dbReference>
<keyword evidence="9" id="KW-1185">Reference proteome</keyword>
<accession>A0AAE0Z9R2</accession>
<keyword evidence="3 6" id="KW-1133">Transmembrane helix</keyword>
<feature type="domain" description="Major facilitator superfamily (MFS) profile" evidence="7">
    <location>
        <begin position="70"/>
        <end position="560"/>
    </location>
</feature>
<dbReference type="InterPro" id="IPR020846">
    <property type="entry name" value="MFS_dom"/>
</dbReference>
<evidence type="ECO:0000256" key="1">
    <source>
        <dbReference type="ARBA" id="ARBA00004141"/>
    </source>
</evidence>
<dbReference type="InterPro" id="IPR036259">
    <property type="entry name" value="MFS_trans_sf"/>
</dbReference>
<evidence type="ECO:0000259" key="7">
    <source>
        <dbReference type="PROSITE" id="PS50850"/>
    </source>
</evidence>
<dbReference type="PROSITE" id="PS50850">
    <property type="entry name" value="MFS"/>
    <property type="match status" value="1"/>
</dbReference>
<feature type="transmembrane region" description="Helical" evidence="6">
    <location>
        <begin position="534"/>
        <end position="556"/>
    </location>
</feature>
<dbReference type="EMBL" id="JAWDGP010004365">
    <property type="protein sequence ID" value="KAK3764946.1"/>
    <property type="molecule type" value="Genomic_DNA"/>
</dbReference>
<comment type="subcellular location">
    <subcellularLocation>
        <location evidence="1">Membrane</location>
        <topology evidence="1">Multi-pass membrane protein</topology>
    </subcellularLocation>
</comment>
<sequence>MDTVFAALGWRGRYQRIQFFLLLAPILDCALHLVSFIFIGVPFPHTCVEVQVPYPSLSKAKSTLYSSTNENFNTNLSVTYGACDVKVFNQSEKIYESACVNGYDYAAPRERSFVAEWDLVCEKSALPEVSQTVLVSGMLVGAFLFAFLSDRFGRRPVFVVCHVLYFAIAIVTALMPNYASFVCMRFLQGAVQQGTGVTSGIMLLELIPTERRALAIQASSVLWSTGLLVQLLVCYLCRDLSWRYTQLALAGISCYSLIQFWFVEESIRWLSANNKHGEAEKLIRKAAKTNGADPDTALQLYREEQKKLLPNSQDVVKIFRNRKSNADNCQGELMPREGLVVSDKICDPQGDETETTCYPQDSAGGVKFSAFFKNRKIFIITVIVVYIWISDNVAYIGLLLLSSSLVNDLYLGFALSVFAEIPAAIAFIVLLNQFNIGRRQLTILSHLLGGLCLLIAVILAKIPAVAVLPGVSTAIVIVSLIGKFGLCLGFNSMWLFTPELFPTTIRSTGYGIASSAARVGAMVAPYSITVARHVPWLPGVVFALLCLSVPFAVMILPETGETELPQTVEEMQNGNGPSKCHALNGDGTRRHDNPQQFADHTC</sequence>
<feature type="transmembrane region" description="Helical" evidence="6">
    <location>
        <begin position="474"/>
        <end position="496"/>
    </location>
</feature>
<gene>
    <name evidence="8" type="ORF">RRG08_045748</name>
</gene>
<keyword evidence="2 6" id="KW-0812">Transmembrane</keyword>
<reference evidence="8" key="1">
    <citation type="journal article" date="2023" name="G3 (Bethesda)">
        <title>A reference genome for the long-term kleptoplast-retaining sea slug Elysia crispata morphotype clarki.</title>
        <authorList>
            <person name="Eastman K.E."/>
            <person name="Pendleton A.L."/>
            <person name="Shaikh M.A."/>
            <person name="Suttiyut T."/>
            <person name="Ogas R."/>
            <person name="Tomko P."/>
            <person name="Gavelis G."/>
            <person name="Widhalm J.R."/>
            <person name="Wisecaver J.H."/>
        </authorList>
    </citation>
    <scope>NUCLEOTIDE SEQUENCE</scope>
    <source>
        <strain evidence="8">ECLA1</strain>
    </source>
</reference>
<feature type="transmembrane region" description="Helical" evidence="6">
    <location>
        <begin position="129"/>
        <end position="148"/>
    </location>
</feature>
<feature type="transmembrane region" description="Helical" evidence="6">
    <location>
        <begin position="220"/>
        <end position="238"/>
    </location>
</feature>
<dbReference type="AlphaFoldDB" id="A0AAE0Z9R2"/>
<evidence type="ECO:0000256" key="5">
    <source>
        <dbReference type="SAM" id="MobiDB-lite"/>
    </source>
</evidence>
<evidence type="ECO:0000313" key="8">
    <source>
        <dbReference type="EMBL" id="KAK3764946.1"/>
    </source>
</evidence>
<feature type="transmembrane region" description="Helical" evidence="6">
    <location>
        <begin position="157"/>
        <end position="178"/>
    </location>
</feature>
<feature type="region of interest" description="Disordered" evidence="5">
    <location>
        <begin position="570"/>
        <end position="602"/>
    </location>
</feature>
<evidence type="ECO:0000256" key="3">
    <source>
        <dbReference type="ARBA" id="ARBA00022989"/>
    </source>
</evidence>
<dbReference type="InterPro" id="IPR011701">
    <property type="entry name" value="MFS"/>
</dbReference>
<feature type="transmembrane region" description="Helical" evidence="6">
    <location>
        <begin position="410"/>
        <end position="431"/>
    </location>
</feature>
<feature type="transmembrane region" description="Helical" evidence="6">
    <location>
        <begin position="443"/>
        <end position="468"/>
    </location>
</feature>